<gene>
    <name evidence="2" type="ORF">PVK06_012697</name>
</gene>
<proteinExistence type="predicted"/>
<dbReference type="InterPro" id="IPR043502">
    <property type="entry name" value="DNA/RNA_pol_sf"/>
</dbReference>
<accession>A0ABR0QC81</accession>
<dbReference type="PROSITE" id="PS50878">
    <property type="entry name" value="RT_POL"/>
    <property type="match status" value="1"/>
</dbReference>
<organism evidence="2 3">
    <name type="scientific">Gossypium arboreum</name>
    <name type="common">Tree cotton</name>
    <name type="synonym">Gossypium nanking</name>
    <dbReference type="NCBI Taxonomy" id="29729"/>
    <lineage>
        <taxon>Eukaryota</taxon>
        <taxon>Viridiplantae</taxon>
        <taxon>Streptophyta</taxon>
        <taxon>Embryophyta</taxon>
        <taxon>Tracheophyta</taxon>
        <taxon>Spermatophyta</taxon>
        <taxon>Magnoliopsida</taxon>
        <taxon>eudicotyledons</taxon>
        <taxon>Gunneridae</taxon>
        <taxon>Pentapetalae</taxon>
        <taxon>rosids</taxon>
        <taxon>malvids</taxon>
        <taxon>Malvales</taxon>
        <taxon>Malvaceae</taxon>
        <taxon>Malvoideae</taxon>
        <taxon>Gossypium</taxon>
    </lineage>
</organism>
<dbReference type="PANTHER" id="PTHR46890:SF48">
    <property type="entry name" value="RNA-DIRECTED DNA POLYMERASE"/>
    <property type="match status" value="1"/>
</dbReference>
<feature type="domain" description="Reverse transcriptase" evidence="1">
    <location>
        <begin position="1"/>
        <end position="149"/>
    </location>
</feature>
<keyword evidence="3" id="KW-1185">Reference proteome</keyword>
<comment type="caution">
    <text evidence="2">The sequence shown here is derived from an EMBL/GenBank/DDBJ whole genome shotgun (WGS) entry which is preliminary data.</text>
</comment>
<reference evidence="2 3" key="1">
    <citation type="submission" date="2023-03" db="EMBL/GenBank/DDBJ databases">
        <title>WGS of Gossypium arboreum.</title>
        <authorList>
            <person name="Yu D."/>
        </authorList>
    </citation>
    <scope>NUCLEOTIDE SEQUENCE [LARGE SCALE GENOMIC DNA]</scope>
    <source>
        <tissue evidence="2">Leaf</tissue>
    </source>
</reference>
<dbReference type="EMBL" id="JARKNE010000004">
    <property type="protein sequence ID" value="KAK5836892.1"/>
    <property type="molecule type" value="Genomic_DNA"/>
</dbReference>
<name>A0ABR0QC81_GOSAR</name>
<dbReference type="SUPFAM" id="SSF56672">
    <property type="entry name" value="DNA/RNA polymerases"/>
    <property type="match status" value="1"/>
</dbReference>
<dbReference type="PANTHER" id="PTHR46890">
    <property type="entry name" value="NON-LTR RETROLELEMENT REVERSE TRANSCRIPTASE-LIKE PROTEIN-RELATED"/>
    <property type="match status" value="1"/>
</dbReference>
<dbReference type="InterPro" id="IPR000477">
    <property type="entry name" value="RT_dom"/>
</dbReference>
<evidence type="ECO:0000313" key="3">
    <source>
        <dbReference type="Proteomes" id="UP001358586"/>
    </source>
</evidence>
<dbReference type="Pfam" id="PF00078">
    <property type="entry name" value="RVT_1"/>
    <property type="match status" value="1"/>
</dbReference>
<sequence length="156" mass="17156">MRCVCSITYTVGINESKSECFVPSRGLRQGDPLSPYLFLICTEGLSCLLNEAKAKNCLKGALIGKRKLSITHLLFADDCIIFGDASDEGAYTVRNILREYEAVLGQKINLEKSLIFFGACVETDVKNSVISILGVRLASNPENYLGLPMMIGRKKK</sequence>
<dbReference type="Proteomes" id="UP001358586">
    <property type="component" value="Chromosome 4"/>
</dbReference>
<evidence type="ECO:0000313" key="2">
    <source>
        <dbReference type="EMBL" id="KAK5836892.1"/>
    </source>
</evidence>
<protein>
    <recommendedName>
        <fullName evidence="1">Reverse transcriptase domain-containing protein</fullName>
    </recommendedName>
</protein>
<dbReference type="InterPro" id="IPR052343">
    <property type="entry name" value="Retrotransposon-Effector_Assoc"/>
</dbReference>
<evidence type="ECO:0000259" key="1">
    <source>
        <dbReference type="PROSITE" id="PS50878"/>
    </source>
</evidence>